<dbReference type="GO" id="GO:0004135">
    <property type="term" value="F:amylo-alpha-1,6-glucosidase activity"/>
    <property type="evidence" value="ECO:0007669"/>
    <property type="project" value="InterPro"/>
</dbReference>
<keyword evidence="7" id="KW-1185">Reference proteome</keyword>
<keyword evidence="3" id="KW-0326">Glycosidase</keyword>
<dbReference type="InterPro" id="IPR017853">
    <property type="entry name" value="GH"/>
</dbReference>
<dbReference type="Proteomes" id="UP000179441">
    <property type="component" value="Unassembled WGS sequence"/>
</dbReference>
<feature type="domain" description="Glycosyl hydrolase family 13 catalytic" evidence="5">
    <location>
        <begin position="121"/>
        <end position="554"/>
    </location>
</feature>
<dbReference type="InterPro" id="IPR014756">
    <property type="entry name" value="Ig_E-set"/>
</dbReference>
<comment type="caution">
    <text evidence="6">The sequence shown here is derived from an EMBL/GenBank/DDBJ whole genome shotgun (WGS) entry which is preliminary data.</text>
</comment>
<evidence type="ECO:0000256" key="1">
    <source>
        <dbReference type="ARBA" id="ARBA00008061"/>
    </source>
</evidence>
<dbReference type="InterPro" id="IPR011837">
    <property type="entry name" value="Glycogen_debranch_GlgX"/>
</dbReference>
<evidence type="ECO:0000313" key="7">
    <source>
        <dbReference type="Proteomes" id="UP000179441"/>
    </source>
</evidence>
<dbReference type="InterPro" id="IPR013783">
    <property type="entry name" value="Ig-like_fold"/>
</dbReference>
<dbReference type="Gene3D" id="2.60.40.10">
    <property type="entry name" value="Immunoglobulins"/>
    <property type="match status" value="1"/>
</dbReference>
<dbReference type="CDD" id="cd02856">
    <property type="entry name" value="E_set_GDE_Isoamylase_N"/>
    <property type="match status" value="1"/>
</dbReference>
<dbReference type="Pfam" id="PF00128">
    <property type="entry name" value="Alpha-amylase"/>
    <property type="match status" value="1"/>
</dbReference>
<dbReference type="InterPro" id="IPR044505">
    <property type="entry name" value="GlgX_Isoamylase_N_E_set"/>
</dbReference>
<dbReference type="EMBL" id="MLIS01000003">
    <property type="protein sequence ID" value="OHU76425.1"/>
    <property type="molecule type" value="Genomic_DNA"/>
</dbReference>
<dbReference type="RefSeq" id="WP_070931209.1">
    <property type="nucleotide sequence ID" value="NZ_CP050145.1"/>
</dbReference>
<dbReference type="InterPro" id="IPR013780">
    <property type="entry name" value="Glyco_hydro_b"/>
</dbReference>
<feature type="region of interest" description="Disordered" evidence="4">
    <location>
        <begin position="452"/>
        <end position="475"/>
    </location>
</feature>
<comment type="similarity">
    <text evidence="1">Belongs to the glycosyl hydrolase 13 family.</text>
</comment>
<dbReference type="Gene3D" id="3.20.20.80">
    <property type="entry name" value="Glycosidases"/>
    <property type="match status" value="1"/>
</dbReference>
<dbReference type="SUPFAM" id="SSF51011">
    <property type="entry name" value="Glycosyl hydrolase domain"/>
    <property type="match status" value="1"/>
</dbReference>
<reference evidence="6 7" key="1">
    <citation type="submission" date="2016-10" db="EMBL/GenBank/DDBJ databases">
        <title>Evaluation of Human, Veterinary and Environmental Mycobacterium chelonae Isolates by Core Genome Phylogenomic Analysis, Targeted Gene Comparison, and Anti-microbial Susceptibility Patterns: A Tale of Mistaken Identities.</title>
        <authorList>
            <person name="Fogelson S.B."/>
            <person name="Camus A.C."/>
            <person name="Lorenz W."/>
            <person name="Vasireddy R."/>
            <person name="Vasireddy S."/>
            <person name="Smith T."/>
            <person name="Brown-Elliott B.A."/>
            <person name="Wallace R.J.Jr."/>
            <person name="Hasan N.A."/>
            <person name="Reischl U."/>
            <person name="Sanchez S."/>
        </authorList>
    </citation>
    <scope>NUCLEOTIDE SEQUENCE [LARGE SCALE GENOMIC DNA]</scope>
    <source>
        <strain evidence="6 7">15518</strain>
    </source>
</reference>
<dbReference type="InterPro" id="IPR004193">
    <property type="entry name" value="Glyco_hydro_13_N"/>
</dbReference>
<proteinExistence type="inferred from homology"/>
<dbReference type="NCBIfam" id="TIGR02100">
    <property type="entry name" value="glgX_debranch"/>
    <property type="match status" value="1"/>
</dbReference>
<evidence type="ECO:0000313" key="6">
    <source>
        <dbReference type="EMBL" id="OHU76425.1"/>
    </source>
</evidence>
<organism evidence="6 7">
    <name type="scientific">Mycobacteroides chelonae</name>
    <name type="common">Mycobacterium chelonae</name>
    <dbReference type="NCBI Taxonomy" id="1774"/>
    <lineage>
        <taxon>Bacteria</taxon>
        <taxon>Bacillati</taxon>
        <taxon>Actinomycetota</taxon>
        <taxon>Actinomycetes</taxon>
        <taxon>Mycobacteriales</taxon>
        <taxon>Mycobacteriaceae</taxon>
        <taxon>Mycobacteroides</taxon>
    </lineage>
</organism>
<protein>
    <submittedName>
        <fullName evidence="6">Glycogen debranching enzyme GlgX</fullName>
    </submittedName>
</protein>
<gene>
    <name evidence="6" type="ORF">BKG84_24315</name>
</gene>
<sequence>MSSDALVARPGKAYPLGATYDGAAGTNFALYSEIAESVTLCLVGAQGDEISVPLTEVDGGIWHAYLPGIRPGQRYGYRVAGAFDTARGLRCDPSAFLLDPYAKAFDVGDLTDSPHTMTGVVIDPARFNWAGDTKPDRPYHETIVYEAHVKGMTAAHPAVPHGLRGTYAGMAHPEVLEHLTALGVTAVELMPVHQFMHDGWLLDRGLRNYWGYNTIGFFAPHAQYASTSTPEDAVDEFKAMVHALHQAGLEVILDVVYNHTAEGNELGPTVSFRGIDNPSYYHLVADDLSRYENFSGTGNTLNAGQPSVLQLIMDSLRYWVLEMHVDGFRFDLAAALAREVHDVDKLSAFFDLVQQDPVISRVKLIAEPWDNGADGYQIGNFPAQWSEWNGRYRDTMRDYWRGQLSSLGEFATRFAGSSDLYGPSRRRPSASINYVTCHDGFTLNDLVSYDTKHNQDNPSNDGNDDNRSWNCGTEGPTNDPAVLALRAQQRRNFLATTVLSQGTPMLLHGDEFGRTQQGNNNAYCQDSPLVWMDWSLTAVDSDLLEFTRRVIALRGRHPVFQRRRFFRPCPTASCAEITWLTPAGVVMRENDWDADWAKALMVQLNGDAIPEPDSAGLPIRDDSFLLCFNAHWENIEFNLPATERGRSWAVALDTAHPLGRGSHTASSSAAVPARSLIVFVALQKPDTIDTRSTT</sequence>
<accession>A0A1S1M3G0</accession>
<keyword evidence="2" id="KW-0378">Hydrolase</keyword>
<dbReference type="SMART" id="SM00642">
    <property type="entry name" value="Aamy"/>
    <property type="match status" value="1"/>
</dbReference>
<dbReference type="AlphaFoldDB" id="A0A1S1M3G0"/>
<evidence type="ECO:0000256" key="3">
    <source>
        <dbReference type="ARBA" id="ARBA00023295"/>
    </source>
</evidence>
<dbReference type="CDD" id="cd11326">
    <property type="entry name" value="AmyAc_Glg_debranch"/>
    <property type="match status" value="1"/>
</dbReference>
<dbReference type="Pfam" id="PF02922">
    <property type="entry name" value="CBM_48"/>
    <property type="match status" value="1"/>
</dbReference>
<evidence type="ECO:0000259" key="5">
    <source>
        <dbReference type="SMART" id="SM00642"/>
    </source>
</evidence>
<name>A0A1S1M3G0_MYCCH</name>
<dbReference type="InterPro" id="IPR006047">
    <property type="entry name" value="GH13_cat_dom"/>
</dbReference>
<dbReference type="PANTHER" id="PTHR43002">
    <property type="entry name" value="GLYCOGEN DEBRANCHING ENZYME"/>
    <property type="match status" value="1"/>
</dbReference>
<evidence type="ECO:0000256" key="2">
    <source>
        <dbReference type="ARBA" id="ARBA00022801"/>
    </source>
</evidence>
<dbReference type="GO" id="GO:0005980">
    <property type="term" value="P:glycogen catabolic process"/>
    <property type="evidence" value="ECO:0007669"/>
    <property type="project" value="InterPro"/>
</dbReference>
<evidence type="ECO:0000256" key="4">
    <source>
        <dbReference type="SAM" id="MobiDB-lite"/>
    </source>
</evidence>
<dbReference type="SUPFAM" id="SSF51445">
    <property type="entry name" value="(Trans)glycosidases"/>
    <property type="match status" value="1"/>
</dbReference>
<dbReference type="Gene3D" id="2.60.40.1180">
    <property type="entry name" value="Golgi alpha-mannosidase II"/>
    <property type="match status" value="1"/>
</dbReference>
<dbReference type="SUPFAM" id="SSF81296">
    <property type="entry name" value="E set domains"/>
    <property type="match status" value="1"/>
</dbReference>